<sequence length="86" mass="9752">MQQINFDAYVDENGVLCLKMPPNLAGMEIKGQLFYQTHLASLPKFQGKKVDINAVRNICNQIRNLPNLDSRTPDEIIGYNEFGIPE</sequence>
<dbReference type="AlphaFoldDB" id="A0A1Z4GJ12"/>
<accession>A0A1Z4GJ12</accession>
<reference evidence="1 2" key="1">
    <citation type="submission" date="2017-06" db="EMBL/GenBank/DDBJ databases">
        <title>Genome sequencing of cyanobaciteial culture collection at National Institute for Environmental Studies (NIES).</title>
        <authorList>
            <person name="Hirose Y."/>
            <person name="Shimura Y."/>
            <person name="Fujisawa T."/>
            <person name="Nakamura Y."/>
            <person name="Kawachi M."/>
        </authorList>
    </citation>
    <scope>NUCLEOTIDE SEQUENCE [LARGE SCALE GENOMIC DNA]</scope>
    <source>
        <strain evidence="1 2">NIES-21</strain>
    </source>
</reference>
<evidence type="ECO:0000313" key="1">
    <source>
        <dbReference type="EMBL" id="BAY17348.1"/>
    </source>
</evidence>
<keyword evidence="2" id="KW-1185">Reference proteome</keyword>
<gene>
    <name evidence="1" type="ORF">NIES21_31850</name>
</gene>
<name>A0A1Z4GJ12_9CYAN</name>
<dbReference type="EMBL" id="AP018174">
    <property type="protein sequence ID" value="BAY17348.1"/>
    <property type="molecule type" value="Genomic_DNA"/>
</dbReference>
<proteinExistence type="predicted"/>
<organism evidence="1 2">
    <name type="scientific">Anabaenopsis circularis NIES-21</name>
    <dbReference type="NCBI Taxonomy" id="1085406"/>
    <lineage>
        <taxon>Bacteria</taxon>
        <taxon>Bacillati</taxon>
        <taxon>Cyanobacteriota</taxon>
        <taxon>Cyanophyceae</taxon>
        <taxon>Nostocales</taxon>
        <taxon>Nodulariaceae</taxon>
        <taxon>Anabaenopsis</taxon>
    </lineage>
</organism>
<dbReference type="OrthoDB" id="495439at2"/>
<evidence type="ECO:0000313" key="2">
    <source>
        <dbReference type="Proteomes" id="UP000218287"/>
    </source>
</evidence>
<dbReference type="Proteomes" id="UP000218287">
    <property type="component" value="Chromosome"/>
</dbReference>
<protein>
    <submittedName>
        <fullName evidence="1">Uncharacterized protein</fullName>
    </submittedName>
</protein>